<evidence type="ECO:0000313" key="3">
    <source>
        <dbReference type="EMBL" id="SDQ27707.1"/>
    </source>
</evidence>
<feature type="transmembrane region" description="Helical" evidence="2">
    <location>
        <begin position="7"/>
        <end position="26"/>
    </location>
</feature>
<feature type="transmembrane region" description="Helical" evidence="2">
    <location>
        <begin position="32"/>
        <end position="54"/>
    </location>
</feature>
<dbReference type="AlphaFoldDB" id="A0A1H0ZK27"/>
<dbReference type="RefSeq" id="WP_092521528.1">
    <property type="nucleotide sequence ID" value="NZ_FNKO01000001.1"/>
</dbReference>
<keyword evidence="2" id="KW-0472">Membrane</keyword>
<protein>
    <submittedName>
        <fullName evidence="3">Uncharacterized protein</fullName>
    </submittedName>
</protein>
<sequence>MNSRRLTLVLVRSAVFLTVGLVLFTLVGWSGYAVVAVGLMAAAILVQLGGVLWLRRSEGKWPFTPAGNGDSASPAAESRRGNPPAAG</sequence>
<evidence type="ECO:0000256" key="1">
    <source>
        <dbReference type="SAM" id="MobiDB-lite"/>
    </source>
</evidence>
<name>A0A1H0ZK27_9ACTN</name>
<proteinExistence type="predicted"/>
<accession>A0A1H0ZK27</accession>
<dbReference type="EMBL" id="FNKO01000001">
    <property type="protein sequence ID" value="SDQ27707.1"/>
    <property type="molecule type" value="Genomic_DNA"/>
</dbReference>
<evidence type="ECO:0000256" key="2">
    <source>
        <dbReference type="SAM" id="Phobius"/>
    </source>
</evidence>
<keyword evidence="4" id="KW-1185">Reference proteome</keyword>
<dbReference type="STRING" id="995062.SAMN04489718_1090"/>
<organism evidence="3 4">
    <name type="scientific">Actinopolyspora saharensis</name>
    <dbReference type="NCBI Taxonomy" id="995062"/>
    <lineage>
        <taxon>Bacteria</taxon>
        <taxon>Bacillati</taxon>
        <taxon>Actinomycetota</taxon>
        <taxon>Actinomycetes</taxon>
        <taxon>Actinopolysporales</taxon>
        <taxon>Actinopolysporaceae</taxon>
        <taxon>Actinopolyspora</taxon>
    </lineage>
</organism>
<dbReference type="Proteomes" id="UP000199301">
    <property type="component" value="Unassembled WGS sequence"/>
</dbReference>
<feature type="region of interest" description="Disordered" evidence="1">
    <location>
        <begin position="64"/>
        <end position="87"/>
    </location>
</feature>
<reference evidence="4" key="1">
    <citation type="submission" date="2016-10" db="EMBL/GenBank/DDBJ databases">
        <authorList>
            <person name="Varghese N."/>
            <person name="Submissions S."/>
        </authorList>
    </citation>
    <scope>NUCLEOTIDE SEQUENCE [LARGE SCALE GENOMIC DNA]</scope>
    <source>
        <strain evidence="4">DSM 45459</strain>
    </source>
</reference>
<gene>
    <name evidence="3" type="ORF">SAMN04489718_1090</name>
</gene>
<evidence type="ECO:0000313" key="4">
    <source>
        <dbReference type="Proteomes" id="UP000199301"/>
    </source>
</evidence>
<keyword evidence="2" id="KW-1133">Transmembrane helix</keyword>
<dbReference type="OrthoDB" id="3693750at2"/>
<keyword evidence="2" id="KW-0812">Transmembrane</keyword>